<reference evidence="2 3" key="1">
    <citation type="submission" date="2017-09" db="EMBL/GenBank/DDBJ databases">
        <title>Large-scale bioinformatics analysis of Bacillus genomes uncovers conserved roles of natural products in bacterial physiology.</title>
        <authorList>
            <consortium name="Agbiome Team Llc"/>
            <person name="Bleich R.M."/>
            <person name="Grubbs K.J."/>
            <person name="Santa Maria K.C."/>
            <person name="Allen S.E."/>
            <person name="Farag S."/>
            <person name="Shank E.A."/>
            <person name="Bowers A."/>
        </authorList>
    </citation>
    <scope>NUCLEOTIDE SEQUENCE [LARGE SCALE GENOMIC DNA]</scope>
    <source>
        <strain evidence="2 3">AFS092012</strain>
    </source>
</reference>
<dbReference type="Proteomes" id="UP000221020">
    <property type="component" value="Unassembled WGS sequence"/>
</dbReference>
<dbReference type="EMBL" id="NVOR01000051">
    <property type="protein sequence ID" value="PED81889.1"/>
    <property type="molecule type" value="Genomic_DNA"/>
</dbReference>
<sequence length="54" mass="6257">MPDMIRLILFTFVAISAIFTLIKECKRPQKNVFLISIEFFLLVGMIVLITEILI</sequence>
<protein>
    <recommendedName>
        <fullName evidence="4">Amino acid transporter</fullName>
    </recommendedName>
</protein>
<feature type="transmembrane region" description="Helical" evidence="1">
    <location>
        <begin position="32"/>
        <end position="53"/>
    </location>
</feature>
<name>A0AA91VBJ6_9BACI</name>
<keyword evidence="1" id="KW-0812">Transmembrane</keyword>
<evidence type="ECO:0000313" key="2">
    <source>
        <dbReference type="EMBL" id="PED81889.1"/>
    </source>
</evidence>
<comment type="caution">
    <text evidence="2">The sequence shown here is derived from an EMBL/GenBank/DDBJ whole genome shotgun (WGS) entry which is preliminary data.</text>
</comment>
<evidence type="ECO:0000256" key="1">
    <source>
        <dbReference type="SAM" id="Phobius"/>
    </source>
</evidence>
<gene>
    <name evidence="2" type="ORF">CON65_14785</name>
</gene>
<evidence type="ECO:0000313" key="3">
    <source>
        <dbReference type="Proteomes" id="UP000221020"/>
    </source>
</evidence>
<evidence type="ECO:0008006" key="4">
    <source>
        <dbReference type="Google" id="ProtNLM"/>
    </source>
</evidence>
<proteinExistence type="predicted"/>
<accession>A0AA91VBJ6</accession>
<dbReference type="AlphaFoldDB" id="A0AA91VBJ6"/>
<organism evidence="2 3">
    <name type="scientific">Bacillus pseudomycoides</name>
    <dbReference type="NCBI Taxonomy" id="64104"/>
    <lineage>
        <taxon>Bacteria</taxon>
        <taxon>Bacillati</taxon>
        <taxon>Bacillota</taxon>
        <taxon>Bacilli</taxon>
        <taxon>Bacillales</taxon>
        <taxon>Bacillaceae</taxon>
        <taxon>Bacillus</taxon>
        <taxon>Bacillus cereus group</taxon>
    </lineage>
</organism>
<keyword evidence="1" id="KW-1133">Transmembrane helix</keyword>
<keyword evidence="1" id="KW-0472">Membrane</keyword>